<proteinExistence type="predicted"/>
<dbReference type="EMBL" id="JBBHKQ010000001">
    <property type="protein sequence ID" value="MEJ5898996.1"/>
    <property type="molecule type" value="Genomic_DNA"/>
</dbReference>
<sequence length="244" mass="26743">MERPTSLFQELNIPQATFNDFGSTSFHGSKSGSLLAFTSYMEKEHRGKLLPMGRLLEIGKPPFTGESGNSLLRSAIGHNNISVTTKNYINTALSYTAHNDGNASVWSIKSAIVQKTEMEKKIGNFISSGSGDSSGFFAEASKLLTRKRDLLDMQISAWDTLSEEHRDMVEKSFPVLYGLRGVNTTNIGSKGLPGEAYVRGSVKSENIAAIYVKADEIENVKRLLSTSTEFAHIAVSPIEPLYKL</sequence>
<dbReference type="Proteomes" id="UP001362311">
    <property type="component" value="Unassembled WGS sequence"/>
</dbReference>
<organism evidence="1 2">
    <name type="scientific">Ochrobactrum teleogrylli</name>
    <dbReference type="NCBI Taxonomy" id="2479765"/>
    <lineage>
        <taxon>Bacteria</taxon>
        <taxon>Pseudomonadati</taxon>
        <taxon>Pseudomonadota</taxon>
        <taxon>Alphaproteobacteria</taxon>
        <taxon>Hyphomicrobiales</taxon>
        <taxon>Brucellaceae</taxon>
        <taxon>Brucella/Ochrobactrum group</taxon>
        <taxon>Ochrobactrum</taxon>
    </lineage>
</organism>
<reference evidence="1 2" key="1">
    <citation type="submission" date="2024-03" db="EMBL/GenBank/DDBJ databases">
        <title>Reference genomes for the five species model microbial community.</title>
        <authorList>
            <person name="Padfield D."/>
        </authorList>
    </citation>
    <scope>NUCLEOTIDE SEQUENCE [LARGE SCALE GENOMIC DNA]</scope>
    <source>
        <strain evidence="1 2">AB1</strain>
    </source>
</reference>
<name>A0ABD5JSX8_9HYPH</name>
<accession>A0ABD5JSX8</accession>
<comment type="caution">
    <text evidence="1">The sequence shown here is derived from an EMBL/GenBank/DDBJ whole genome shotgun (WGS) entry which is preliminary data.</text>
</comment>
<protein>
    <submittedName>
        <fullName evidence="1">Uncharacterized protein</fullName>
    </submittedName>
</protein>
<dbReference type="RefSeq" id="WP_339438241.1">
    <property type="nucleotide sequence ID" value="NZ_JBBHKQ010000001.1"/>
</dbReference>
<dbReference type="AlphaFoldDB" id="A0ABD5JSX8"/>
<gene>
    <name evidence="1" type="ORF">WIX40_02595</name>
</gene>
<evidence type="ECO:0000313" key="2">
    <source>
        <dbReference type="Proteomes" id="UP001362311"/>
    </source>
</evidence>
<evidence type="ECO:0000313" key="1">
    <source>
        <dbReference type="EMBL" id="MEJ5898996.1"/>
    </source>
</evidence>